<keyword evidence="1" id="KW-0808">Transferase</keyword>
<evidence type="ECO:0000313" key="2">
    <source>
        <dbReference type="Proteomes" id="UP000053791"/>
    </source>
</evidence>
<name>A0A117KHE2_9RHOB</name>
<evidence type="ECO:0000313" key="1">
    <source>
        <dbReference type="EMBL" id="KUJ86144.1"/>
    </source>
</evidence>
<organism evidence="1 2">
    <name type="scientific">Ruegeria marisrubri</name>
    <dbReference type="NCBI Taxonomy" id="1685379"/>
    <lineage>
        <taxon>Bacteria</taxon>
        <taxon>Pseudomonadati</taxon>
        <taxon>Pseudomonadota</taxon>
        <taxon>Alphaproteobacteria</taxon>
        <taxon>Rhodobacterales</taxon>
        <taxon>Roseobacteraceae</taxon>
        <taxon>Ruegeria</taxon>
    </lineage>
</organism>
<dbReference type="AlphaFoldDB" id="A0A117KHE2"/>
<dbReference type="InterPro" id="IPR027417">
    <property type="entry name" value="P-loop_NTPase"/>
</dbReference>
<dbReference type="SUPFAM" id="SSF52540">
    <property type="entry name" value="P-loop containing nucleoside triphosphate hydrolases"/>
    <property type="match status" value="1"/>
</dbReference>
<sequence length="197" mass="23010">MLVFLKERLVFLSVPKTGTTAFHTALRSRADIVVSNPPELKHSTIYRYDRFFRPIFTKLFDTDPEVMAVVREPIDWLGSWYRYRARPALRGQPVSTQGISFDDFVRAYLRGVRPEYAKVGSQSKFLTPRRNGVEVEHLFKYEHQDKILEFLQNRLGDALELQRENVSPVMPATLSREVEDLYRRKCADEFRLHASAT</sequence>
<keyword evidence="1" id="KW-0418">Kinase</keyword>
<keyword evidence="2" id="KW-1185">Reference proteome</keyword>
<dbReference type="RefSeq" id="WP_068344596.1">
    <property type="nucleotide sequence ID" value="NZ_LQBQ01000001.1"/>
</dbReference>
<accession>A0A117KHE2</accession>
<comment type="caution">
    <text evidence="1">The sequence shown here is derived from an EMBL/GenBank/DDBJ whole genome shotgun (WGS) entry which is preliminary data.</text>
</comment>
<dbReference type="OrthoDB" id="7687351at2"/>
<gene>
    <name evidence="1" type="ORF">AVO45_04040</name>
</gene>
<dbReference type="Proteomes" id="UP000053791">
    <property type="component" value="Unassembled WGS sequence"/>
</dbReference>
<dbReference type="Gene3D" id="3.40.50.300">
    <property type="entry name" value="P-loop containing nucleotide triphosphate hydrolases"/>
    <property type="match status" value="1"/>
</dbReference>
<dbReference type="GO" id="GO:0016301">
    <property type="term" value="F:kinase activity"/>
    <property type="evidence" value="ECO:0007669"/>
    <property type="project" value="UniProtKB-KW"/>
</dbReference>
<protein>
    <submittedName>
        <fullName evidence="1">Gamma-glutamyl kinase</fullName>
    </submittedName>
</protein>
<proteinExistence type="predicted"/>
<dbReference type="STRING" id="1685379.AVO45_04040"/>
<reference evidence="1 2" key="1">
    <citation type="submission" date="2015-12" db="EMBL/GenBank/DDBJ databases">
        <authorList>
            <person name="Shamseldin A."/>
            <person name="Moawad H."/>
            <person name="Abd El-Rahim W.M."/>
            <person name="Sadowsky M.J."/>
        </authorList>
    </citation>
    <scope>NUCLEOTIDE SEQUENCE [LARGE SCALE GENOMIC DNA]</scope>
    <source>
        <strain evidence="1 2">ZGT118</strain>
    </source>
</reference>
<dbReference type="EMBL" id="LQBQ01000001">
    <property type="protein sequence ID" value="KUJ86144.1"/>
    <property type="molecule type" value="Genomic_DNA"/>
</dbReference>